<dbReference type="AlphaFoldDB" id="A0A4V6JI29"/>
<dbReference type="GO" id="GO:0009289">
    <property type="term" value="C:pilus"/>
    <property type="evidence" value="ECO:0007669"/>
    <property type="project" value="UniProtKB-SubCell"/>
</dbReference>
<dbReference type="PANTHER" id="PTHR33420">
    <property type="entry name" value="FIMBRIAL SUBUNIT ELFA-RELATED"/>
    <property type="match status" value="1"/>
</dbReference>
<dbReference type="PANTHER" id="PTHR33420:SF31">
    <property type="entry name" value="TYPE 1 FIMBRIN D-MANNOSE SPECIFIC ADHESIN"/>
    <property type="match status" value="1"/>
</dbReference>
<dbReference type="Pfam" id="PF00419">
    <property type="entry name" value="Fimbrial"/>
    <property type="match status" value="1"/>
</dbReference>
<dbReference type="InterPro" id="IPR036937">
    <property type="entry name" value="Adhesion_dom_fimbrial_sf"/>
</dbReference>
<reference evidence="6 7" key="1">
    <citation type="submission" date="2019-05" db="EMBL/GenBank/DDBJ databases">
        <authorList>
            <consortium name="Pathogen Informatics"/>
        </authorList>
    </citation>
    <scope>NUCLEOTIDE SEQUENCE [LARGE SCALE GENOMIC DNA]</scope>
    <source>
        <strain evidence="6 7">NCTC12971</strain>
    </source>
</reference>
<dbReference type="InterPro" id="IPR008966">
    <property type="entry name" value="Adhesion_dom_sf"/>
</dbReference>
<evidence type="ECO:0000256" key="3">
    <source>
        <dbReference type="ARBA" id="ARBA00023263"/>
    </source>
</evidence>
<dbReference type="Proteomes" id="UP000307968">
    <property type="component" value="Chromosome"/>
</dbReference>
<evidence type="ECO:0000259" key="5">
    <source>
        <dbReference type="Pfam" id="PF00419"/>
    </source>
</evidence>
<sequence>MKLKSIFRKLSVASVLAVAGTYIPQALAAPMPGTCERREGGAQEYPFSFNASFTEPDQNTTGKIIENAAGGEWNRPERYTVTCGCTNMREAYVTAIPLLKELDYTGGTDIEGTPLSYYALNNFLSVASMVYVGGDVEQNIAVPFYNKDNRNTGTPVSCSGARNTFKSGSRGQINLRFRRPFVGVQVIPPTRLLEVYLSSTPGVSSPTPVSYVTMSGTVTVPQNCEISPQPVVINFGDIMSTDFKRKGEMPKNFTPHQRDLTLACRNISDGVKVSLSFQGEADPSDPSALKSTNKDIAVKIEDSSSNAVISPNNGRLPVMMNYMDQTGKTGINVYPINTSNEMPEVGVFNSTATIRVEIE</sequence>
<evidence type="ECO:0000256" key="1">
    <source>
        <dbReference type="ARBA" id="ARBA00004561"/>
    </source>
</evidence>
<evidence type="ECO:0000313" key="7">
    <source>
        <dbReference type="Proteomes" id="UP000307968"/>
    </source>
</evidence>
<accession>A0A4V6JI29</accession>
<evidence type="ECO:0000313" key="6">
    <source>
        <dbReference type="EMBL" id="VTP66443.1"/>
    </source>
</evidence>
<feature type="domain" description="Fimbrial-type adhesion" evidence="5">
    <location>
        <begin position="213"/>
        <end position="358"/>
    </location>
</feature>
<feature type="chain" id="PRO_5020727641" evidence="4">
    <location>
        <begin position="29"/>
        <end position="359"/>
    </location>
</feature>
<name>A0A4V6JI29_SERRU</name>
<protein>
    <submittedName>
        <fullName evidence="6">Long polar fimbrial protein LpfD</fullName>
    </submittedName>
</protein>
<evidence type="ECO:0000256" key="2">
    <source>
        <dbReference type="ARBA" id="ARBA00022729"/>
    </source>
</evidence>
<evidence type="ECO:0000256" key="4">
    <source>
        <dbReference type="SAM" id="SignalP"/>
    </source>
</evidence>
<proteinExistence type="predicted"/>
<keyword evidence="2 4" id="KW-0732">Signal</keyword>
<comment type="subcellular location">
    <subcellularLocation>
        <location evidence="1">Fimbrium</location>
    </subcellularLocation>
</comment>
<organism evidence="6 7">
    <name type="scientific">Serratia rubidaea</name>
    <name type="common">Serratia marinorubra</name>
    <dbReference type="NCBI Taxonomy" id="61652"/>
    <lineage>
        <taxon>Bacteria</taxon>
        <taxon>Pseudomonadati</taxon>
        <taxon>Pseudomonadota</taxon>
        <taxon>Gammaproteobacteria</taxon>
        <taxon>Enterobacterales</taxon>
        <taxon>Yersiniaceae</taxon>
        <taxon>Serratia</taxon>
    </lineage>
</organism>
<dbReference type="GO" id="GO:0043709">
    <property type="term" value="P:cell adhesion involved in single-species biofilm formation"/>
    <property type="evidence" value="ECO:0007669"/>
    <property type="project" value="TreeGrafter"/>
</dbReference>
<dbReference type="RefSeq" id="WP_072186114.1">
    <property type="nucleotide sequence ID" value="NZ_CAMIPJ010000014.1"/>
</dbReference>
<dbReference type="Gene3D" id="2.60.40.1090">
    <property type="entry name" value="Fimbrial-type adhesion domain"/>
    <property type="match status" value="1"/>
</dbReference>
<dbReference type="InterPro" id="IPR050263">
    <property type="entry name" value="Bact_Fimbrial_Adh_Pro"/>
</dbReference>
<dbReference type="EMBL" id="LR590463">
    <property type="protein sequence ID" value="VTP66443.1"/>
    <property type="molecule type" value="Genomic_DNA"/>
</dbReference>
<dbReference type="SUPFAM" id="SSF49401">
    <property type="entry name" value="Bacterial adhesins"/>
    <property type="match status" value="1"/>
</dbReference>
<gene>
    <name evidence="6" type="ORF">NCTC12971_04603</name>
</gene>
<feature type="signal peptide" evidence="4">
    <location>
        <begin position="1"/>
        <end position="28"/>
    </location>
</feature>
<dbReference type="InterPro" id="IPR000259">
    <property type="entry name" value="Adhesion_dom_fimbrial"/>
</dbReference>
<dbReference type="GeneID" id="61762511"/>
<keyword evidence="3" id="KW-0281">Fimbrium</keyword>